<dbReference type="CDD" id="cd11645">
    <property type="entry name" value="Precorrin_2_C20_MT"/>
    <property type="match status" value="1"/>
</dbReference>
<sequence>MSKKGTLYGVGTGPGDPELLTLKAVRVLREADVLAYFCKEGRRGNARAIVDTHIGEDMIELALPYPVTTEIDAKHDDYRAAIDAFYERSARAVMEHLDQGRSVAVLSEGDPLLYGSYMHLHVRLAHRYPALVIPGVTAMSGSWSMAGLPLVQGDEILRVLPGTLPLDRLTKEIAEADGAVIMKVGRNLSKIEEALAACGKLDTAVYVERATMENAVVEKLDSRNGRPAPYFSTILVPGWPARPLEMPS</sequence>
<keyword evidence="11" id="KW-1185">Reference proteome</keyword>
<dbReference type="PIRSF" id="PIRSF036427">
    <property type="entry name" value="Precrrn-2_mtase"/>
    <property type="match status" value="1"/>
</dbReference>
<dbReference type="AlphaFoldDB" id="A0A8J3GIN0"/>
<dbReference type="InterPro" id="IPR012382">
    <property type="entry name" value="CobI/CbiL"/>
</dbReference>
<keyword evidence="4 8" id="KW-0489">Methyltransferase</keyword>
<evidence type="ECO:0000259" key="9">
    <source>
        <dbReference type="Pfam" id="PF00590"/>
    </source>
</evidence>
<dbReference type="GO" id="GO:0032259">
    <property type="term" value="P:methylation"/>
    <property type="evidence" value="ECO:0007669"/>
    <property type="project" value="UniProtKB-KW"/>
</dbReference>
<dbReference type="InterPro" id="IPR003043">
    <property type="entry name" value="Uropor_MeTrfase_CS"/>
</dbReference>
<evidence type="ECO:0000313" key="10">
    <source>
        <dbReference type="EMBL" id="GHC78452.1"/>
    </source>
</evidence>
<evidence type="ECO:0000256" key="8">
    <source>
        <dbReference type="RuleBase" id="RU003960"/>
    </source>
</evidence>
<proteinExistence type="inferred from homology"/>
<dbReference type="PANTHER" id="PTHR43467:SF2">
    <property type="entry name" value="COBALT-PRECORRIN-2 C(20)-METHYLTRANSFERASE"/>
    <property type="match status" value="1"/>
</dbReference>
<comment type="pathway">
    <text evidence="1">Cofactor biosynthesis; adenosylcobalamin biosynthesis.</text>
</comment>
<dbReference type="InterPro" id="IPR035996">
    <property type="entry name" value="4pyrrol_Methylase_sf"/>
</dbReference>
<dbReference type="EMBL" id="BMZO01000010">
    <property type="protein sequence ID" value="GHC78452.1"/>
    <property type="molecule type" value="Genomic_DNA"/>
</dbReference>
<name>A0A8J3GIN0_9HYPH</name>
<evidence type="ECO:0000256" key="4">
    <source>
        <dbReference type="ARBA" id="ARBA00022603"/>
    </source>
</evidence>
<keyword evidence="5 8" id="KW-0808">Transferase</keyword>
<dbReference type="Gene3D" id="3.40.1010.10">
    <property type="entry name" value="Cobalt-precorrin-4 Transmethylase, Domain 1"/>
    <property type="match status" value="1"/>
</dbReference>
<dbReference type="InterPro" id="IPR006364">
    <property type="entry name" value="CobI/CbiL/CobIJ_dom"/>
</dbReference>
<dbReference type="Proteomes" id="UP000641137">
    <property type="component" value="Unassembled WGS sequence"/>
</dbReference>
<gene>
    <name evidence="10" type="ORF">GCM10010136_30460</name>
</gene>
<dbReference type="InterPro" id="IPR014777">
    <property type="entry name" value="4pyrrole_Mease_sub1"/>
</dbReference>
<protein>
    <submittedName>
        <fullName evidence="10">Precorrin-2 C(20)-methyltransferase</fullName>
    </submittedName>
</protein>
<dbReference type="InterPro" id="IPR000878">
    <property type="entry name" value="4pyrrol_Mease"/>
</dbReference>
<dbReference type="Pfam" id="PF00590">
    <property type="entry name" value="TP_methylase"/>
    <property type="match status" value="1"/>
</dbReference>
<evidence type="ECO:0000256" key="2">
    <source>
        <dbReference type="ARBA" id="ARBA00005879"/>
    </source>
</evidence>
<evidence type="ECO:0000256" key="7">
    <source>
        <dbReference type="PIRNR" id="PIRNR036427"/>
    </source>
</evidence>
<dbReference type="NCBIfam" id="NF004647">
    <property type="entry name" value="PRK05990.1"/>
    <property type="match status" value="1"/>
</dbReference>
<dbReference type="NCBIfam" id="TIGR01467">
    <property type="entry name" value="cobI_cbiL"/>
    <property type="match status" value="1"/>
</dbReference>
<comment type="caution">
    <text evidence="10">The sequence shown here is derived from an EMBL/GenBank/DDBJ whole genome shotgun (WGS) entry which is preliminary data.</text>
</comment>
<dbReference type="InterPro" id="IPR014776">
    <property type="entry name" value="4pyrrole_Mease_sub2"/>
</dbReference>
<evidence type="ECO:0000313" key="11">
    <source>
        <dbReference type="Proteomes" id="UP000641137"/>
    </source>
</evidence>
<reference evidence="10" key="2">
    <citation type="submission" date="2020-09" db="EMBL/GenBank/DDBJ databases">
        <authorList>
            <person name="Sun Q."/>
            <person name="Kim S."/>
        </authorList>
    </citation>
    <scope>NUCLEOTIDE SEQUENCE</scope>
    <source>
        <strain evidence="10">KCTC 42097</strain>
    </source>
</reference>
<dbReference type="GO" id="GO:0030788">
    <property type="term" value="F:precorrin-2 C20-methyltransferase activity"/>
    <property type="evidence" value="ECO:0007669"/>
    <property type="project" value="InterPro"/>
</dbReference>
<evidence type="ECO:0000256" key="6">
    <source>
        <dbReference type="ARBA" id="ARBA00022691"/>
    </source>
</evidence>
<keyword evidence="3" id="KW-0169">Cobalamin biosynthesis</keyword>
<comment type="similarity">
    <text evidence="2 7 8">Belongs to the precorrin methyltransferase family.</text>
</comment>
<dbReference type="SUPFAM" id="SSF53790">
    <property type="entry name" value="Tetrapyrrole methylase"/>
    <property type="match status" value="1"/>
</dbReference>
<dbReference type="RefSeq" id="WP_189492028.1">
    <property type="nucleotide sequence ID" value="NZ_BMZO01000010.1"/>
</dbReference>
<feature type="domain" description="Tetrapyrrole methylase" evidence="9">
    <location>
        <begin position="6"/>
        <end position="218"/>
    </location>
</feature>
<evidence type="ECO:0000256" key="3">
    <source>
        <dbReference type="ARBA" id="ARBA00022573"/>
    </source>
</evidence>
<dbReference type="PANTHER" id="PTHR43467">
    <property type="entry name" value="COBALT-PRECORRIN-2 C(20)-METHYLTRANSFERASE"/>
    <property type="match status" value="1"/>
</dbReference>
<keyword evidence="6" id="KW-0949">S-adenosyl-L-methionine</keyword>
<dbReference type="Gene3D" id="3.30.950.10">
    <property type="entry name" value="Methyltransferase, Cobalt-precorrin-4 Transmethylase, Domain 2"/>
    <property type="match status" value="1"/>
</dbReference>
<dbReference type="PROSITE" id="PS00839">
    <property type="entry name" value="SUMT_1"/>
    <property type="match status" value="1"/>
</dbReference>
<dbReference type="UniPathway" id="UPA00148"/>
<organism evidence="10 11">
    <name type="scientific">Limoniibacter endophyticus</name>
    <dbReference type="NCBI Taxonomy" id="1565040"/>
    <lineage>
        <taxon>Bacteria</taxon>
        <taxon>Pseudomonadati</taxon>
        <taxon>Pseudomonadota</taxon>
        <taxon>Alphaproteobacteria</taxon>
        <taxon>Hyphomicrobiales</taxon>
        <taxon>Bartonellaceae</taxon>
        <taxon>Limoniibacter</taxon>
    </lineage>
</organism>
<evidence type="ECO:0000256" key="1">
    <source>
        <dbReference type="ARBA" id="ARBA00004953"/>
    </source>
</evidence>
<dbReference type="PROSITE" id="PS00840">
    <property type="entry name" value="SUMT_2"/>
    <property type="match status" value="1"/>
</dbReference>
<evidence type="ECO:0000256" key="5">
    <source>
        <dbReference type="ARBA" id="ARBA00022679"/>
    </source>
</evidence>
<dbReference type="GO" id="GO:0009236">
    <property type="term" value="P:cobalamin biosynthetic process"/>
    <property type="evidence" value="ECO:0007669"/>
    <property type="project" value="UniProtKB-UniRule"/>
</dbReference>
<accession>A0A8J3GIN0</accession>
<reference evidence="10" key="1">
    <citation type="journal article" date="2014" name="Int. J. Syst. Evol. Microbiol.">
        <title>Complete genome sequence of Corynebacterium casei LMG S-19264T (=DSM 44701T), isolated from a smear-ripened cheese.</title>
        <authorList>
            <consortium name="US DOE Joint Genome Institute (JGI-PGF)"/>
            <person name="Walter F."/>
            <person name="Albersmeier A."/>
            <person name="Kalinowski J."/>
            <person name="Ruckert C."/>
        </authorList>
    </citation>
    <scope>NUCLEOTIDE SEQUENCE</scope>
    <source>
        <strain evidence="10">KCTC 42097</strain>
    </source>
</reference>